<proteinExistence type="predicted"/>
<dbReference type="InterPro" id="IPR047324">
    <property type="entry name" value="LbH_gamma_CA-like"/>
</dbReference>
<dbReference type="AlphaFoldDB" id="A0A7T7KML9"/>
<dbReference type="Proteomes" id="UP000596083">
    <property type="component" value="Chromosome"/>
</dbReference>
<name>A0A7T7KML9_9HYPH</name>
<dbReference type="InterPro" id="IPR001451">
    <property type="entry name" value="Hexapep"/>
</dbReference>
<organism evidence="1 2">
    <name type="scientific">Martelella lutilitoris</name>
    <dbReference type="NCBI Taxonomy" id="2583532"/>
    <lineage>
        <taxon>Bacteria</taxon>
        <taxon>Pseudomonadati</taxon>
        <taxon>Pseudomonadota</taxon>
        <taxon>Alphaproteobacteria</taxon>
        <taxon>Hyphomicrobiales</taxon>
        <taxon>Aurantimonadaceae</taxon>
        <taxon>Martelella</taxon>
    </lineage>
</organism>
<sequence length="181" mass="18724">MTIYALGDRRPTLPAQGAFWIAPDAAVIGNIIIGDDVGIWFRAVLRGDNEPITIGAGSNIQDGVMIHTDMGAPATIGRGCTIGHHAIIHGCTIGDNSLVGMGATILNGAVIGSNCLVGANALVTEGKTFPDNSLIVGAPAKAVRTLDAASIEGLRRSATSYQENWKRFERELTVIGSGSTG</sequence>
<dbReference type="KEGG" id="mlut:JET14_07285"/>
<dbReference type="EMBL" id="CP066786">
    <property type="protein sequence ID" value="QQM31956.1"/>
    <property type="molecule type" value="Genomic_DNA"/>
</dbReference>
<dbReference type="InterPro" id="IPR050484">
    <property type="entry name" value="Transf_Hexapept/Carb_Anhydrase"/>
</dbReference>
<evidence type="ECO:0000313" key="1">
    <source>
        <dbReference type="EMBL" id="QQM31956.1"/>
    </source>
</evidence>
<gene>
    <name evidence="1" type="ORF">JET14_07285</name>
</gene>
<dbReference type="PANTHER" id="PTHR13061">
    <property type="entry name" value="DYNACTIN SUBUNIT P25"/>
    <property type="match status" value="1"/>
</dbReference>
<accession>A0A7T7KML9</accession>
<reference evidence="1 2" key="1">
    <citation type="submission" date="2020-12" db="EMBL/GenBank/DDBJ databases">
        <authorList>
            <person name="Zheng R.K."/>
            <person name="Sun C.M."/>
        </authorList>
    </citation>
    <scope>NUCLEOTIDE SEQUENCE [LARGE SCALE GENOMIC DNA]</scope>
    <source>
        <strain evidence="1 2">ZRK001</strain>
    </source>
</reference>
<dbReference type="RefSeq" id="WP_200337434.1">
    <property type="nucleotide sequence ID" value="NZ_CP066786.1"/>
</dbReference>
<dbReference type="CDD" id="cd04645">
    <property type="entry name" value="LbH_gamma_CA_like"/>
    <property type="match status" value="1"/>
</dbReference>
<dbReference type="Gene3D" id="2.160.10.10">
    <property type="entry name" value="Hexapeptide repeat proteins"/>
    <property type="match status" value="1"/>
</dbReference>
<dbReference type="SUPFAM" id="SSF51161">
    <property type="entry name" value="Trimeric LpxA-like enzymes"/>
    <property type="match status" value="1"/>
</dbReference>
<protein>
    <submittedName>
        <fullName evidence="1">Gamma carbonic anhydrase family protein</fullName>
    </submittedName>
</protein>
<dbReference type="InterPro" id="IPR011004">
    <property type="entry name" value="Trimer_LpxA-like_sf"/>
</dbReference>
<dbReference type="Pfam" id="PF00132">
    <property type="entry name" value="Hexapep"/>
    <property type="match status" value="1"/>
</dbReference>
<evidence type="ECO:0000313" key="2">
    <source>
        <dbReference type="Proteomes" id="UP000596083"/>
    </source>
</evidence>
<dbReference type="PANTHER" id="PTHR13061:SF29">
    <property type="entry name" value="GAMMA CARBONIC ANHYDRASE-LIKE 1, MITOCHONDRIAL-RELATED"/>
    <property type="match status" value="1"/>
</dbReference>